<feature type="compositionally biased region" description="Acidic residues" evidence="6">
    <location>
        <begin position="502"/>
        <end position="511"/>
    </location>
</feature>
<dbReference type="AlphaFoldDB" id="A0A4C2EPA3"/>
<dbReference type="Gene3D" id="1.10.560.10">
    <property type="entry name" value="GroEL-like equatorial domain"/>
    <property type="match status" value="1"/>
</dbReference>
<dbReference type="InterPro" id="IPR027410">
    <property type="entry name" value="TCP-1-like_intermed_sf"/>
</dbReference>
<dbReference type="RefSeq" id="WP_137684020.1">
    <property type="nucleotide sequence ID" value="NZ_BIXZ01000003.1"/>
</dbReference>
<dbReference type="Proteomes" id="UP000304382">
    <property type="component" value="Unassembled WGS sequence"/>
</dbReference>
<dbReference type="PRINTS" id="PR00304">
    <property type="entry name" value="TCOMPLEXTCP1"/>
</dbReference>
<dbReference type="PANTHER" id="PTHR11353">
    <property type="entry name" value="CHAPERONIN"/>
    <property type="match status" value="1"/>
</dbReference>
<dbReference type="EMBL" id="BIXZ01000003">
    <property type="protein sequence ID" value="GCF14433.1"/>
    <property type="molecule type" value="Genomic_DNA"/>
</dbReference>
<dbReference type="SUPFAM" id="SSF52029">
    <property type="entry name" value="GroEL apical domain-like"/>
    <property type="match status" value="1"/>
</dbReference>
<evidence type="ECO:0000256" key="4">
    <source>
        <dbReference type="ARBA" id="ARBA00023186"/>
    </source>
</evidence>
<dbReference type="Pfam" id="PF00118">
    <property type="entry name" value="Cpn60_TCP1"/>
    <property type="match status" value="1"/>
</dbReference>
<comment type="similarity">
    <text evidence="1 5">Belongs to the TCP-1 chaperonin family.</text>
</comment>
<evidence type="ECO:0000313" key="8">
    <source>
        <dbReference type="Proteomes" id="UP000304382"/>
    </source>
</evidence>
<evidence type="ECO:0000256" key="3">
    <source>
        <dbReference type="ARBA" id="ARBA00022840"/>
    </source>
</evidence>
<sequence length="527" mass="54791">MTNDELVANVRTVADTVQTTLGPFGANKLLVQQDGTVTATASSTELLERFDITDPAMTLLQTAASGFGDRYGDGTGTVVTLAGALLHEADGLAEQGLHPSAIEQGYRDGLDSALDAIEHTAHPLSSFGAEAVAKTALTGTRDPQVRQSVAAQVANVVENVGADASDSVRVVSRSGGAIAETELLNGVVLERGPILESMPRSLERDGIAVLSSSVDVPHVGSQLGDVSRRVVFEADSFEDREGIAEYESEAFTEQLRAAIDAGCGAIITERAINERVQTQLAAEGILGIQRVDTDELRAIARTTGATVVPTLGQVSESVLGRGAITVQRKAGRDMTVIKSDAGEPAHTLFCRAPDPRTVTAFEHSVETAIAATAAAVRDGRVIPGGGAVEATVSQAVKAEARSLTGRQQLSAEAFGTALMTVPRALAKTAGLDGGRTVVQLRVARSEGRDSVGVDALAGTTADVLGDDPIVEPVRIKKAILTAATDLATQLIRIDDRLQAVDLSDDDVEPEETTAQGQETPPGQGRNA</sequence>
<feature type="compositionally biased region" description="Polar residues" evidence="6">
    <location>
        <begin position="512"/>
        <end position="527"/>
    </location>
</feature>
<dbReference type="InterPro" id="IPR027413">
    <property type="entry name" value="GROEL-like_equatorial_sf"/>
</dbReference>
<gene>
    <name evidence="7" type="ORF">Harman_23680</name>
</gene>
<dbReference type="GO" id="GO:0005524">
    <property type="term" value="F:ATP binding"/>
    <property type="evidence" value="ECO:0007669"/>
    <property type="project" value="UniProtKB-KW"/>
</dbReference>
<dbReference type="SUPFAM" id="SSF48592">
    <property type="entry name" value="GroEL equatorial domain-like"/>
    <property type="match status" value="1"/>
</dbReference>
<keyword evidence="3 5" id="KW-0067">ATP-binding</keyword>
<reference evidence="7 8" key="1">
    <citation type="submission" date="2019-02" db="EMBL/GenBank/DDBJ databases">
        <title>Haloarcula mannanilyticum sp. nov., a mannan degrading haloarchaeon isolated from commercial salt.</title>
        <authorList>
            <person name="Enomoto S."/>
            <person name="Shimane Y."/>
            <person name="Kamekura M."/>
            <person name="Ito T."/>
            <person name="Moriya O."/>
            <person name="Ihara K."/>
            <person name="Takahashi-Ando N."/>
            <person name="Fukushima Y."/>
            <person name="Yoshida Y."/>
            <person name="Usama R."/>
            <person name="Takai K."/>
            <person name="Minegishi H."/>
        </authorList>
    </citation>
    <scope>NUCLEOTIDE SEQUENCE [LARGE SCALE GENOMIC DNA]</scope>
    <source>
        <strain evidence="7 8">MD130-1</strain>
    </source>
</reference>
<proteinExistence type="inferred from homology"/>
<name>A0A4C2EPA3_9EURY</name>
<evidence type="ECO:0000256" key="6">
    <source>
        <dbReference type="SAM" id="MobiDB-lite"/>
    </source>
</evidence>
<evidence type="ECO:0000256" key="1">
    <source>
        <dbReference type="ARBA" id="ARBA00008020"/>
    </source>
</evidence>
<keyword evidence="8" id="KW-1185">Reference proteome</keyword>
<keyword evidence="2 5" id="KW-0547">Nucleotide-binding</keyword>
<evidence type="ECO:0000256" key="2">
    <source>
        <dbReference type="ARBA" id="ARBA00022741"/>
    </source>
</evidence>
<dbReference type="OrthoDB" id="9362at2157"/>
<dbReference type="InterPro" id="IPR027409">
    <property type="entry name" value="GroEL-like_apical_dom_sf"/>
</dbReference>
<dbReference type="Gene3D" id="3.30.260.10">
    <property type="entry name" value="TCP-1-like chaperonin intermediate domain"/>
    <property type="match status" value="1"/>
</dbReference>
<evidence type="ECO:0000256" key="5">
    <source>
        <dbReference type="RuleBase" id="RU004187"/>
    </source>
</evidence>
<dbReference type="InterPro" id="IPR017998">
    <property type="entry name" value="Chaperone_TCP-1"/>
</dbReference>
<organism evidence="7 8">
    <name type="scientific">Haloarcula mannanilytica</name>
    <dbReference type="NCBI Taxonomy" id="2509225"/>
    <lineage>
        <taxon>Archaea</taxon>
        <taxon>Methanobacteriati</taxon>
        <taxon>Methanobacteriota</taxon>
        <taxon>Stenosarchaea group</taxon>
        <taxon>Halobacteria</taxon>
        <taxon>Halobacteriales</taxon>
        <taxon>Haloarculaceae</taxon>
        <taxon>Haloarcula</taxon>
    </lineage>
</organism>
<dbReference type="GO" id="GO:0140662">
    <property type="term" value="F:ATP-dependent protein folding chaperone"/>
    <property type="evidence" value="ECO:0007669"/>
    <property type="project" value="InterPro"/>
</dbReference>
<feature type="region of interest" description="Disordered" evidence="6">
    <location>
        <begin position="502"/>
        <end position="527"/>
    </location>
</feature>
<protein>
    <submittedName>
        <fullName evidence="7">Thermosome subunit</fullName>
    </submittedName>
</protein>
<comment type="caution">
    <text evidence="7">The sequence shown here is derived from an EMBL/GenBank/DDBJ whole genome shotgun (WGS) entry which is preliminary data.</text>
</comment>
<dbReference type="Gene3D" id="3.50.7.10">
    <property type="entry name" value="GroEL"/>
    <property type="match status" value="1"/>
</dbReference>
<dbReference type="InterPro" id="IPR002423">
    <property type="entry name" value="Cpn60/GroEL/TCP-1"/>
</dbReference>
<keyword evidence="4 5" id="KW-0143">Chaperone</keyword>
<dbReference type="SUPFAM" id="SSF54849">
    <property type="entry name" value="GroEL-intermediate domain like"/>
    <property type="match status" value="1"/>
</dbReference>
<evidence type="ECO:0000313" key="7">
    <source>
        <dbReference type="EMBL" id="GCF14433.1"/>
    </source>
</evidence>
<accession>A0A4C2EPA3</accession>